<dbReference type="Gene3D" id="3.30.420.10">
    <property type="entry name" value="Ribonuclease H-like superfamily/Ribonuclease H"/>
    <property type="match status" value="1"/>
</dbReference>
<dbReference type="PANTHER" id="PTHR13058">
    <property type="entry name" value="THREE PRIME REPAIR EXONUCLEASE 1, 2"/>
    <property type="match status" value="1"/>
</dbReference>
<evidence type="ECO:0000256" key="3">
    <source>
        <dbReference type="ARBA" id="ARBA00022723"/>
    </source>
</evidence>
<dbReference type="GO" id="GO:0005737">
    <property type="term" value="C:cytoplasm"/>
    <property type="evidence" value="ECO:0007669"/>
    <property type="project" value="TreeGrafter"/>
</dbReference>
<dbReference type="InterPro" id="IPR013520">
    <property type="entry name" value="Ribonucl_H"/>
</dbReference>
<evidence type="ECO:0000256" key="7">
    <source>
        <dbReference type="ARBA" id="ARBA00025769"/>
    </source>
</evidence>
<sequence length="212" mass="24953">MTIQSKPEFPTKTFILDFETSGLNPYKVDVIEVAIKVKGTNDSYSALVKPKSRKRIRHKITEVTGISPKDLYTQGISWEQMYHNLFVWIMERMDPEKTNVFVCHNGHNYDFIILKRMFQEMYNELDIDSSEFQYYRVAFVDTLRISRKININARCHKQPYLCEQYGIPVIDAHRAMGDVNCLEQLYDKLLGTLEYHNLGTSVYELCEYIKPK</sequence>
<dbReference type="GO" id="GO:0008296">
    <property type="term" value="F:3'-5'-DNA exonuclease activity"/>
    <property type="evidence" value="ECO:0007669"/>
    <property type="project" value="TreeGrafter"/>
</dbReference>
<dbReference type="GO" id="GO:0006308">
    <property type="term" value="P:DNA catabolic process"/>
    <property type="evidence" value="ECO:0007669"/>
    <property type="project" value="TreeGrafter"/>
</dbReference>
<evidence type="ECO:0000256" key="5">
    <source>
        <dbReference type="ARBA" id="ARBA00022839"/>
    </source>
</evidence>
<protein>
    <recommendedName>
        <fullName evidence="8">Exonuclease domain-containing protein</fullName>
    </recommendedName>
</protein>
<name>A0A6C0F4F8_9ZZZZ</name>
<proteinExistence type="inferred from homology"/>
<evidence type="ECO:0000256" key="2">
    <source>
        <dbReference type="ARBA" id="ARBA00022722"/>
    </source>
</evidence>
<dbReference type="SMART" id="SM00479">
    <property type="entry name" value="EXOIII"/>
    <property type="match status" value="1"/>
</dbReference>
<organism evidence="9">
    <name type="scientific">viral metagenome</name>
    <dbReference type="NCBI Taxonomy" id="1070528"/>
    <lineage>
        <taxon>unclassified sequences</taxon>
        <taxon>metagenomes</taxon>
        <taxon>organismal metagenomes</taxon>
    </lineage>
</organism>
<keyword evidence="5" id="KW-0269">Exonuclease</keyword>
<dbReference type="InterPro" id="IPR012337">
    <property type="entry name" value="RNaseH-like_sf"/>
</dbReference>
<dbReference type="SUPFAM" id="SSF53098">
    <property type="entry name" value="Ribonuclease H-like"/>
    <property type="match status" value="1"/>
</dbReference>
<dbReference type="Pfam" id="PF00929">
    <property type="entry name" value="RNase_T"/>
    <property type="match status" value="1"/>
</dbReference>
<accession>A0A6C0F4F8</accession>
<keyword evidence="4" id="KW-0378">Hydrolase</keyword>
<keyword evidence="3" id="KW-0479">Metal-binding</keyword>
<evidence type="ECO:0000256" key="6">
    <source>
        <dbReference type="ARBA" id="ARBA00022842"/>
    </source>
</evidence>
<dbReference type="GO" id="GO:0003676">
    <property type="term" value="F:nucleic acid binding"/>
    <property type="evidence" value="ECO:0007669"/>
    <property type="project" value="InterPro"/>
</dbReference>
<evidence type="ECO:0000313" key="9">
    <source>
        <dbReference type="EMBL" id="QHT36627.1"/>
    </source>
</evidence>
<feature type="domain" description="Exonuclease" evidence="8">
    <location>
        <begin position="12"/>
        <end position="195"/>
    </location>
</feature>
<keyword evidence="2" id="KW-0540">Nuclease</keyword>
<evidence type="ECO:0000256" key="1">
    <source>
        <dbReference type="ARBA" id="ARBA00001946"/>
    </source>
</evidence>
<dbReference type="AlphaFoldDB" id="A0A6C0F4F8"/>
<evidence type="ECO:0000256" key="4">
    <source>
        <dbReference type="ARBA" id="ARBA00022801"/>
    </source>
</evidence>
<comment type="similarity">
    <text evidence="7">Belongs to the exonuclease superfamily. TREX family.</text>
</comment>
<dbReference type="InterPro" id="IPR036397">
    <property type="entry name" value="RNaseH_sf"/>
</dbReference>
<dbReference type="PANTHER" id="PTHR13058:SF19">
    <property type="entry name" value="LD40940P"/>
    <property type="match status" value="1"/>
</dbReference>
<evidence type="ECO:0000259" key="8">
    <source>
        <dbReference type="SMART" id="SM00479"/>
    </source>
</evidence>
<comment type="cofactor">
    <cofactor evidence="1">
        <name>Mg(2+)</name>
        <dbReference type="ChEBI" id="CHEBI:18420"/>
    </cofactor>
</comment>
<dbReference type="InterPro" id="IPR040393">
    <property type="entry name" value="TREX1/2"/>
</dbReference>
<dbReference type="GO" id="GO:0046872">
    <property type="term" value="F:metal ion binding"/>
    <property type="evidence" value="ECO:0007669"/>
    <property type="project" value="UniProtKB-KW"/>
</dbReference>
<dbReference type="EMBL" id="MN738786">
    <property type="protein sequence ID" value="QHT36627.1"/>
    <property type="molecule type" value="Genomic_DNA"/>
</dbReference>
<keyword evidence="6" id="KW-0460">Magnesium</keyword>
<dbReference type="CDD" id="cd06127">
    <property type="entry name" value="DEDDh"/>
    <property type="match status" value="1"/>
</dbReference>
<reference evidence="9" key="1">
    <citation type="journal article" date="2020" name="Nature">
        <title>Giant virus diversity and host interactions through global metagenomics.</title>
        <authorList>
            <person name="Schulz F."/>
            <person name="Roux S."/>
            <person name="Paez-Espino D."/>
            <person name="Jungbluth S."/>
            <person name="Walsh D.A."/>
            <person name="Denef V.J."/>
            <person name="McMahon K.D."/>
            <person name="Konstantinidis K.T."/>
            <person name="Eloe-Fadrosh E.A."/>
            <person name="Kyrpides N.C."/>
            <person name="Woyke T."/>
        </authorList>
    </citation>
    <scope>NUCLEOTIDE SEQUENCE</scope>
    <source>
        <strain evidence="9">GVMAG-S-ERX555967-130</strain>
    </source>
</reference>